<dbReference type="InterPro" id="IPR000210">
    <property type="entry name" value="BTB/POZ_dom"/>
</dbReference>
<proteinExistence type="predicted"/>
<protein>
    <submittedName>
        <fullName evidence="4">Kelch repeat and BTB domain-containing protein 8-like</fullName>
    </submittedName>
</protein>
<keyword evidence="2" id="KW-0677">Repeat</keyword>
<dbReference type="SUPFAM" id="SSF54695">
    <property type="entry name" value="POZ domain"/>
    <property type="match status" value="1"/>
</dbReference>
<dbReference type="SMART" id="SM00875">
    <property type="entry name" value="BACK"/>
    <property type="match status" value="1"/>
</dbReference>
<keyword evidence="1" id="KW-0880">Kelch repeat</keyword>
<sequence length="594" mass="69968">MCSEDLILEIEGTPVKCKKDVLISNSDYFKAMLEGNFIEKDQKTISIKDVDLKAINIILTLLWDPTIYIEDEDVLMVLHTACMLQFCEIRKMCLDKLIQILSVQNCLKIWIITEQLDIKPLFLKAKRLALAEFMTVKGTDSINDLNLKQLIRYIGSVHLVTDNELTVFQTLMKWWYDHSKDHTSDDFVKLLSCVNYKQLLPDHFTEIFSYPDIANTEVKDILNCSYNILNDIPSSSCSEKCLEVAYLLSQSNDRRIDSVPCFLVLNSSDDVPNKKRCLENSETIVNKSSLHVVYYDRKLGIFRKFVNILEQLDGFRLKGYKEYLFLFGGEYVLGEREWNHRFWVYDSIKETWTTKSMIPPRKHFQTCIVGSKVFISDGMSEFCAVWDPTMFWYDYKTNEWSKKCRFPIPFIDLDRWHRCCNYLDTFLIFSVRKKCAFFFEENIGWTMLPLVFPPTLDHDIKNMLTVCRRLSLFSYKDRLYLKGNGILEMKMIRDRLEVISLKSISTVKYDTLETTVCDNTVYTLYKERTINGNYMYTFEKFNLDTHEMEIIFDKLKEDTLQVEGEIFNLDQSLNIFSFSHHSLFDENELVNKNL</sequence>
<evidence type="ECO:0000256" key="1">
    <source>
        <dbReference type="ARBA" id="ARBA00022441"/>
    </source>
</evidence>
<dbReference type="OrthoDB" id="10027872at2759"/>
<name>A0A6P7FM98_DIAVI</name>
<dbReference type="Pfam" id="PF00651">
    <property type="entry name" value="BTB"/>
    <property type="match status" value="1"/>
</dbReference>
<dbReference type="InterPro" id="IPR011705">
    <property type="entry name" value="BACK"/>
</dbReference>
<dbReference type="AlphaFoldDB" id="A0A6P7FM98"/>
<dbReference type="Pfam" id="PF07707">
    <property type="entry name" value="BACK"/>
    <property type="match status" value="1"/>
</dbReference>
<accession>A0A6P7FM98</accession>
<gene>
    <name evidence="4" type="primary">LOC114331762</name>
</gene>
<dbReference type="PANTHER" id="PTHR45632:SF3">
    <property type="entry name" value="KELCH-LIKE PROTEIN 32"/>
    <property type="match status" value="1"/>
</dbReference>
<evidence type="ECO:0000259" key="3">
    <source>
        <dbReference type="PROSITE" id="PS50097"/>
    </source>
</evidence>
<dbReference type="RefSeq" id="XP_028137201.1">
    <property type="nucleotide sequence ID" value="XM_028281400.1"/>
</dbReference>
<dbReference type="Gene3D" id="2.120.10.80">
    <property type="entry name" value="Kelch-type beta propeller"/>
    <property type="match status" value="1"/>
</dbReference>
<reference evidence="4" key="1">
    <citation type="submission" date="2025-08" db="UniProtKB">
        <authorList>
            <consortium name="RefSeq"/>
        </authorList>
    </citation>
    <scope>IDENTIFICATION</scope>
    <source>
        <tissue evidence="4">Whole insect</tissue>
    </source>
</reference>
<dbReference type="InParanoid" id="A0A6P7FM98"/>
<organism evidence="4">
    <name type="scientific">Diabrotica virgifera virgifera</name>
    <name type="common">western corn rootworm</name>
    <dbReference type="NCBI Taxonomy" id="50390"/>
    <lineage>
        <taxon>Eukaryota</taxon>
        <taxon>Metazoa</taxon>
        <taxon>Ecdysozoa</taxon>
        <taxon>Arthropoda</taxon>
        <taxon>Hexapoda</taxon>
        <taxon>Insecta</taxon>
        <taxon>Pterygota</taxon>
        <taxon>Neoptera</taxon>
        <taxon>Endopterygota</taxon>
        <taxon>Coleoptera</taxon>
        <taxon>Polyphaga</taxon>
        <taxon>Cucujiformia</taxon>
        <taxon>Chrysomeloidea</taxon>
        <taxon>Chrysomelidae</taxon>
        <taxon>Galerucinae</taxon>
        <taxon>Diabroticina</taxon>
        <taxon>Diabroticites</taxon>
        <taxon>Diabrotica</taxon>
    </lineage>
</organism>
<dbReference type="SMART" id="SM00225">
    <property type="entry name" value="BTB"/>
    <property type="match status" value="1"/>
</dbReference>
<dbReference type="InterPro" id="IPR011333">
    <property type="entry name" value="SKP1/BTB/POZ_sf"/>
</dbReference>
<dbReference type="InterPro" id="IPR015915">
    <property type="entry name" value="Kelch-typ_b-propeller"/>
</dbReference>
<evidence type="ECO:0000256" key="2">
    <source>
        <dbReference type="ARBA" id="ARBA00022737"/>
    </source>
</evidence>
<evidence type="ECO:0000313" key="4">
    <source>
        <dbReference type="RefSeq" id="XP_028137201.1"/>
    </source>
</evidence>
<dbReference type="Gene3D" id="1.25.40.420">
    <property type="match status" value="1"/>
</dbReference>
<dbReference type="PANTHER" id="PTHR45632">
    <property type="entry name" value="LD33804P"/>
    <property type="match status" value="1"/>
</dbReference>
<dbReference type="SUPFAM" id="SSF117281">
    <property type="entry name" value="Kelch motif"/>
    <property type="match status" value="1"/>
</dbReference>
<dbReference type="Gene3D" id="3.30.710.10">
    <property type="entry name" value="Potassium Channel Kv1.1, Chain A"/>
    <property type="match status" value="1"/>
</dbReference>
<feature type="domain" description="BTB" evidence="3">
    <location>
        <begin position="4"/>
        <end position="71"/>
    </location>
</feature>
<dbReference type="KEGG" id="dvv:114331762"/>
<dbReference type="PROSITE" id="PS50097">
    <property type="entry name" value="BTB"/>
    <property type="match status" value="1"/>
</dbReference>